<evidence type="ECO:0000313" key="3">
    <source>
        <dbReference type="EMBL" id="QER67564.1"/>
    </source>
</evidence>
<dbReference type="InterPro" id="IPR018392">
    <property type="entry name" value="LysM"/>
</dbReference>
<reference evidence="3 4" key="1">
    <citation type="submission" date="2019-09" db="EMBL/GenBank/DDBJ databases">
        <title>Complete Genome Sequence of Lactobacillus nenjiangensis SH-Y15, isolated from sauerkraut.</title>
        <authorList>
            <person name="Yang H."/>
        </authorList>
    </citation>
    <scope>NUCLEOTIDE SEQUENCE [LARGE SCALE GENOMIC DNA]</scope>
    <source>
        <strain evidence="3 4">SH-Y15</strain>
    </source>
</reference>
<dbReference type="InterPro" id="IPR002053">
    <property type="entry name" value="Glyco_hydro_25"/>
</dbReference>
<organism evidence="3 4">
    <name type="scientific">Paucilactobacillus nenjiangensis</name>
    <dbReference type="NCBI Taxonomy" id="1296540"/>
    <lineage>
        <taxon>Bacteria</taxon>
        <taxon>Bacillati</taxon>
        <taxon>Bacillota</taxon>
        <taxon>Bacilli</taxon>
        <taxon>Lactobacillales</taxon>
        <taxon>Lactobacillaceae</taxon>
        <taxon>Paucilactobacillus</taxon>
    </lineage>
</organism>
<dbReference type="Gene3D" id="3.20.20.80">
    <property type="entry name" value="Glycosidases"/>
    <property type="match status" value="1"/>
</dbReference>
<evidence type="ECO:0000313" key="4">
    <source>
        <dbReference type="Proteomes" id="UP000325295"/>
    </source>
</evidence>
<protein>
    <submittedName>
        <fullName evidence="3">LysM peptidoglycan-binding domain-containing protein</fullName>
    </submittedName>
</protein>
<dbReference type="InterPro" id="IPR017853">
    <property type="entry name" value="GH"/>
</dbReference>
<dbReference type="Proteomes" id="UP000325295">
    <property type="component" value="Chromosome"/>
</dbReference>
<evidence type="ECO:0000259" key="2">
    <source>
        <dbReference type="PROSITE" id="PS51782"/>
    </source>
</evidence>
<dbReference type="KEGG" id="lnn:F0161_06640"/>
<feature type="domain" description="LysM" evidence="2">
    <location>
        <begin position="322"/>
        <end position="366"/>
    </location>
</feature>
<evidence type="ECO:0000256" key="1">
    <source>
        <dbReference type="ARBA" id="ARBA00010646"/>
    </source>
</evidence>
<dbReference type="EMBL" id="CP043939">
    <property type="protein sequence ID" value="QER67564.1"/>
    <property type="molecule type" value="Genomic_DNA"/>
</dbReference>
<dbReference type="PANTHER" id="PTHR33734">
    <property type="entry name" value="LYSM DOMAIN-CONTAINING GPI-ANCHORED PROTEIN 2"/>
    <property type="match status" value="1"/>
</dbReference>
<dbReference type="Pfam" id="PF01476">
    <property type="entry name" value="LysM"/>
    <property type="match status" value="3"/>
</dbReference>
<dbReference type="InterPro" id="IPR036779">
    <property type="entry name" value="LysM_dom_sf"/>
</dbReference>
<comment type="similarity">
    <text evidence="1">Belongs to the glycosyl hydrolase 25 family.</text>
</comment>
<dbReference type="CDD" id="cd00118">
    <property type="entry name" value="LysM"/>
    <property type="match status" value="3"/>
</dbReference>
<dbReference type="GO" id="GO:0016998">
    <property type="term" value="P:cell wall macromolecule catabolic process"/>
    <property type="evidence" value="ECO:0007669"/>
    <property type="project" value="InterPro"/>
</dbReference>
<dbReference type="SUPFAM" id="SSF54106">
    <property type="entry name" value="LysM domain"/>
    <property type="match status" value="3"/>
</dbReference>
<keyword evidence="4" id="KW-1185">Reference proteome</keyword>
<dbReference type="OrthoDB" id="2312598at2"/>
<proteinExistence type="inferred from homology"/>
<accession>A0A5P1X3S8</accession>
<dbReference type="Pfam" id="PF01183">
    <property type="entry name" value="Glyco_hydro_25"/>
    <property type="match status" value="1"/>
</dbReference>
<dbReference type="GO" id="GO:0009253">
    <property type="term" value="P:peptidoglycan catabolic process"/>
    <property type="evidence" value="ECO:0007669"/>
    <property type="project" value="InterPro"/>
</dbReference>
<sequence length="367" mass="38896">MANNVFIDLSAFQPDSLDYFNQMKALGALGVVVKLTEGSEDGSAYTNPRATNQINNARFAGLKVSAYHFARYTSDGDAQNEARYFAKIAKQFGLPADTVMIDDAEVNSATNYQSSTKAFINELAALGYTTNGVYSMKSFFTGGTLDAGQLPNVWVAGYGVTDLGVSNAVAWQYADEWNGYSQDVNYDFTGLFTTGLATSAVPMVQIPANVEVEHINTPATGTYIVKSGDTLSGIADSFGTTYQNLAAINSIADPNNIQVGAVLKVTGNASSEDTYYVQAGDTLSGIADKFQTTVDALVLRNSINNPNIISVGQKIYLSGSTNTYTVQSGDNLSSIASSHGTTIDSLVSLNGISDANVIYVGQTLKIS</sequence>
<name>A0A5P1X3S8_9LACO</name>
<dbReference type="PROSITE" id="PS51904">
    <property type="entry name" value="GLYCOSYL_HYDROL_F25_2"/>
    <property type="match status" value="1"/>
</dbReference>
<dbReference type="SMART" id="SM00257">
    <property type="entry name" value="LysM"/>
    <property type="match status" value="3"/>
</dbReference>
<feature type="domain" description="LysM" evidence="2">
    <location>
        <begin position="273"/>
        <end position="317"/>
    </location>
</feature>
<dbReference type="PANTHER" id="PTHR33734:SF22">
    <property type="entry name" value="MEMBRANE-BOUND LYTIC MUREIN TRANSGLYCOSYLASE D"/>
    <property type="match status" value="1"/>
</dbReference>
<dbReference type="RefSeq" id="WP_150204102.1">
    <property type="nucleotide sequence ID" value="NZ_CP043939.1"/>
</dbReference>
<dbReference type="AlphaFoldDB" id="A0A5P1X3S8"/>
<dbReference type="PROSITE" id="PS51782">
    <property type="entry name" value="LYSM"/>
    <property type="match status" value="3"/>
</dbReference>
<dbReference type="Gene3D" id="3.10.350.10">
    <property type="entry name" value="LysM domain"/>
    <property type="match status" value="3"/>
</dbReference>
<dbReference type="SUPFAM" id="SSF51445">
    <property type="entry name" value="(Trans)glycosidases"/>
    <property type="match status" value="1"/>
</dbReference>
<dbReference type="GO" id="GO:0003796">
    <property type="term" value="F:lysozyme activity"/>
    <property type="evidence" value="ECO:0007669"/>
    <property type="project" value="InterPro"/>
</dbReference>
<gene>
    <name evidence="3" type="ORF">F0161_06640</name>
</gene>
<feature type="domain" description="LysM" evidence="2">
    <location>
        <begin position="221"/>
        <end position="265"/>
    </location>
</feature>